<dbReference type="GO" id="GO:0003700">
    <property type="term" value="F:DNA-binding transcription factor activity"/>
    <property type="evidence" value="ECO:0007669"/>
    <property type="project" value="InterPro"/>
</dbReference>
<feature type="domain" description="BZIP" evidence="2">
    <location>
        <begin position="298"/>
        <end position="358"/>
    </location>
</feature>
<feature type="compositionally biased region" description="Basic and acidic residues" evidence="1">
    <location>
        <begin position="255"/>
        <end position="279"/>
    </location>
</feature>
<dbReference type="Proteomes" id="UP001164286">
    <property type="component" value="Unassembled WGS sequence"/>
</dbReference>
<dbReference type="GeneID" id="77730448"/>
<dbReference type="PROSITE" id="PS50217">
    <property type="entry name" value="BZIP"/>
    <property type="match status" value="1"/>
</dbReference>
<dbReference type="EMBL" id="JAKWFO010000014">
    <property type="protein sequence ID" value="KAI9632436.1"/>
    <property type="molecule type" value="Genomic_DNA"/>
</dbReference>
<feature type="region of interest" description="Disordered" evidence="1">
    <location>
        <begin position="189"/>
        <end position="279"/>
    </location>
</feature>
<dbReference type="AlphaFoldDB" id="A0AA38H2G1"/>
<dbReference type="SUPFAM" id="SSF57959">
    <property type="entry name" value="Leucine zipper domain"/>
    <property type="match status" value="1"/>
</dbReference>
<dbReference type="PROSITE" id="PS00036">
    <property type="entry name" value="BZIP_BASIC"/>
    <property type="match status" value="1"/>
</dbReference>
<sequence length="360" mass="39861">MNPQEQPMDAETKSRLASVPAWGSYLYQNFVLPAFSPTASMSEWLNLNTPFAALTPRASAIHHNSQQQGQGQGQGQQQGQAQGQDYFGSGWGKVEEGIRTDQGGAESNASMPFTFHGSSGVQQPNFNSFGFAPQHVAPPMQQSSSVPSYNRTAGDLPYNRNAEAGPSSYYTPPFNYNSSIATSLLLNQQQSIPPSSYSAPLPPHPYPHRPSADRASQPGSRASLSIVDNQLTHSPSPINSINHTPQQSPKRVGKRRLDSLDSAEEHDSEHEPDVPEGVERDGVIWGMKVEAYRALSARERKRVRNRISARTFRAKRKEHLSSLEESSNIKDLKLKLAQEETLRLQQEVAELRRRLAQYES</sequence>
<evidence type="ECO:0000256" key="1">
    <source>
        <dbReference type="SAM" id="MobiDB-lite"/>
    </source>
</evidence>
<reference evidence="3" key="1">
    <citation type="journal article" date="2022" name="G3 (Bethesda)">
        <title>High quality genome of the basidiomycete yeast Dioszegia hungarica PDD-24b-2 isolated from cloud water.</title>
        <authorList>
            <person name="Jarrige D."/>
            <person name="Haridas S."/>
            <person name="Bleykasten-Grosshans C."/>
            <person name="Joly M."/>
            <person name="Nadalig T."/>
            <person name="Sancelme M."/>
            <person name="Vuilleumier S."/>
            <person name="Grigoriev I.V."/>
            <person name="Amato P."/>
            <person name="Bringel F."/>
        </authorList>
    </citation>
    <scope>NUCLEOTIDE SEQUENCE</scope>
    <source>
        <strain evidence="3">PDD-24b-2</strain>
    </source>
</reference>
<dbReference type="RefSeq" id="XP_052942213.1">
    <property type="nucleotide sequence ID" value="XM_053091243.1"/>
</dbReference>
<protein>
    <recommendedName>
        <fullName evidence="2">BZIP domain-containing protein</fullName>
    </recommendedName>
</protein>
<evidence type="ECO:0000313" key="3">
    <source>
        <dbReference type="EMBL" id="KAI9632436.1"/>
    </source>
</evidence>
<feature type="compositionally biased region" description="Polar residues" evidence="1">
    <location>
        <begin position="217"/>
        <end position="249"/>
    </location>
</feature>
<organism evidence="3 4">
    <name type="scientific">Dioszegia hungarica</name>
    <dbReference type="NCBI Taxonomy" id="4972"/>
    <lineage>
        <taxon>Eukaryota</taxon>
        <taxon>Fungi</taxon>
        <taxon>Dikarya</taxon>
        <taxon>Basidiomycota</taxon>
        <taxon>Agaricomycotina</taxon>
        <taxon>Tremellomycetes</taxon>
        <taxon>Tremellales</taxon>
        <taxon>Bulleribasidiaceae</taxon>
        <taxon>Dioszegia</taxon>
    </lineage>
</organism>
<accession>A0AA38H2G1</accession>
<keyword evidence="4" id="KW-1185">Reference proteome</keyword>
<feature type="compositionally biased region" description="Polar residues" evidence="1">
    <location>
        <begin position="140"/>
        <end position="151"/>
    </location>
</feature>
<evidence type="ECO:0000259" key="2">
    <source>
        <dbReference type="PROSITE" id="PS50217"/>
    </source>
</evidence>
<feature type="region of interest" description="Disordered" evidence="1">
    <location>
        <begin position="124"/>
        <end position="164"/>
    </location>
</feature>
<feature type="region of interest" description="Disordered" evidence="1">
    <location>
        <begin position="60"/>
        <end position="96"/>
    </location>
</feature>
<dbReference type="InterPro" id="IPR046347">
    <property type="entry name" value="bZIP_sf"/>
</dbReference>
<evidence type="ECO:0000313" key="4">
    <source>
        <dbReference type="Proteomes" id="UP001164286"/>
    </source>
</evidence>
<name>A0AA38H2G1_9TREE</name>
<proteinExistence type="predicted"/>
<dbReference type="Gene3D" id="1.20.5.170">
    <property type="match status" value="1"/>
</dbReference>
<comment type="caution">
    <text evidence="3">The sequence shown here is derived from an EMBL/GenBank/DDBJ whole genome shotgun (WGS) entry which is preliminary data.</text>
</comment>
<dbReference type="InterPro" id="IPR004827">
    <property type="entry name" value="bZIP"/>
</dbReference>
<gene>
    <name evidence="3" type="ORF">MKK02DRAFT_40740</name>
</gene>